<dbReference type="Gene3D" id="1.10.1390.10">
    <property type="match status" value="1"/>
</dbReference>
<comment type="pathway">
    <text evidence="1 7 8">Carbohydrate degradation; glycolysis; D-glyceraldehyde 3-phosphate and glycerone phosphate from D-glucose: step 2/4.</text>
</comment>
<reference evidence="9 10" key="1">
    <citation type="submission" date="2023-08" db="EMBL/GenBank/DDBJ databases">
        <title>genomic of DY56.</title>
        <authorList>
            <person name="Wang Y."/>
        </authorList>
    </citation>
    <scope>NUCLEOTIDE SEQUENCE [LARGE SCALE GENOMIC DNA]</scope>
    <source>
        <strain evidence="9 10">DY56-A-20</strain>
    </source>
</reference>
<dbReference type="PANTHER" id="PTHR11469">
    <property type="entry name" value="GLUCOSE-6-PHOSPHATE ISOMERASE"/>
    <property type="match status" value="1"/>
</dbReference>
<keyword evidence="10" id="KW-1185">Reference proteome</keyword>
<evidence type="ECO:0000256" key="5">
    <source>
        <dbReference type="ARBA" id="ARBA00023235"/>
    </source>
</evidence>
<keyword evidence="3 7" id="KW-0312">Gluconeogenesis</keyword>
<evidence type="ECO:0000313" key="9">
    <source>
        <dbReference type="EMBL" id="MDP4539759.1"/>
    </source>
</evidence>
<dbReference type="InterPro" id="IPR035482">
    <property type="entry name" value="SIS_PGI_2"/>
</dbReference>
<dbReference type="RefSeq" id="WP_305929914.1">
    <property type="nucleotide sequence ID" value="NZ_JAVAIL010000003.1"/>
</dbReference>
<dbReference type="Proteomes" id="UP001235664">
    <property type="component" value="Unassembled WGS sequence"/>
</dbReference>
<evidence type="ECO:0000256" key="1">
    <source>
        <dbReference type="ARBA" id="ARBA00004926"/>
    </source>
</evidence>
<accession>A0ABT9H8V6</accession>
<dbReference type="EC" id="5.3.1.9" evidence="7"/>
<dbReference type="InterPro" id="IPR023096">
    <property type="entry name" value="G6P_Isomerase_C"/>
</dbReference>
<evidence type="ECO:0000256" key="4">
    <source>
        <dbReference type="ARBA" id="ARBA00023152"/>
    </source>
</evidence>
<dbReference type="PROSITE" id="PS00174">
    <property type="entry name" value="P_GLUCOSE_ISOMERASE_2"/>
    <property type="match status" value="1"/>
</dbReference>
<dbReference type="CDD" id="cd05016">
    <property type="entry name" value="SIS_PGI_2"/>
    <property type="match status" value="1"/>
</dbReference>
<evidence type="ECO:0000256" key="8">
    <source>
        <dbReference type="RuleBase" id="RU000612"/>
    </source>
</evidence>
<gene>
    <name evidence="7 9" type="primary">pgi</name>
    <name evidence="9" type="ORF">Q9K01_09005</name>
</gene>
<organism evidence="9 10">
    <name type="scientific">Qipengyuania benthica</name>
    <dbReference type="NCBI Taxonomy" id="3067651"/>
    <lineage>
        <taxon>Bacteria</taxon>
        <taxon>Pseudomonadati</taxon>
        <taxon>Pseudomonadota</taxon>
        <taxon>Alphaproteobacteria</taxon>
        <taxon>Sphingomonadales</taxon>
        <taxon>Erythrobacteraceae</taxon>
        <taxon>Qipengyuania</taxon>
    </lineage>
</organism>
<dbReference type="PROSITE" id="PS51463">
    <property type="entry name" value="P_GLUCOSE_ISOMERASE_3"/>
    <property type="match status" value="1"/>
</dbReference>
<protein>
    <recommendedName>
        <fullName evidence="7">Glucose-6-phosphate isomerase</fullName>
        <shortName evidence="7">GPI</shortName>
        <ecNumber evidence="7">5.3.1.9</ecNumber>
    </recommendedName>
    <alternativeName>
        <fullName evidence="7">Phosphoglucose isomerase</fullName>
        <shortName evidence="7">PGI</shortName>
    </alternativeName>
    <alternativeName>
        <fullName evidence="7">Phosphohexose isomerase</fullName>
        <shortName evidence="7">PHI</shortName>
    </alternativeName>
</protein>
<feature type="active site" evidence="7">
    <location>
        <position position="503"/>
    </location>
</feature>
<evidence type="ECO:0000256" key="3">
    <source>
        <dbReference type="ARBA" id="ARBA00022432"/>
    </source>
</evidence>
<evidence type="ECO:0000256" key="2">
    <source>
        <dbReference type="ARBA" id="ARBA00006604"/>
    </source>
</evidence>
<comment type="similarity">
    <text evidence="2 7 8">Belongs to the GPI family.</text>
</comment>
<comment type="pathway">
    <text evidence="7">Carbohydrate biosynthesis; gluconeogenesis.</text>
</comment>
<dbReference type="Gene3D" id="3.40.50.10490">
    <property type="entry name" value="Glucose-6-phosphate isomerase like protein, domain 1"/>
    <property type="match status" value="2"/>
</dbReference>
<dbReference type="EMBL" id="JAVAIL010000003">
    <property type="protein sequence ID" value="MDP4539759.1"/>
    <property type="molecule type" value="Genomic_DNA"/>
</dbReference>
<comment type="caution">
    <text evidence="9">The sequence shown here is derived from an EMBL/GenBank/DDBJ whole genome shotgun (WGS) entry which is preliminary data.</text>
</comment>
<keyword evidence="5 7" id="KW-0413">Isomerase</keyword>
<feature type="active site" evidence="7">
    <location>
        <position position="393"/>
    </location>
</feature>
<comment type="catalytic activity">
    <reaction evidence="6 7 8">
        <text>alpha-D-glucose 6-phosphate = beta-D-fructose 6-phosphate</text>
        <dbReference type="Rhea" id="RHEA:11816"/>
        <dbReference type="ChEBI" id="CHEBI:57634"/>
        <dbReference type="ChEBI" id="CHEBI:58225"/>
        <dbReference type="EC" id="5.3.1.9"/>
    </reaction>
</comment>
<dbReference type="GO" id="GO:0004347">
    <property type="term" value="F:glucose-6-phosphate isomerase activity"/>
    <property type="evidence" value="ECO:0007669"/>
    <property type="project" value="UniProtKB-EC"/>
</dbReference>
<dbReference type="InterPro" id="IPR046348">
    <property type="entry name" value="SIS_dom_sf"/>
</dbReference>
<comment type="function">
    <text evidence="7">Catalyzes the reversible isomerization of glucose-6-phosphate to fructose-6-phosphate.</text>
</comment>
<dbReference type="HAMAP" id="MF_00473">
    <property type="entry name" value="G6P_isomerase"/>
    <property type="match status" value="1"/>
</dbReference>
<dbReference type="Pfam" id="PF00342">
    <property type="entry name" value="PGI"/>
    <property type="match status" value="1"/>
</dbReference>
<evidence type="ECO:0000256" key="6">
    <source>
        <dbReference type="ARBA" id="ARBA00029321"/>
    </source>
</evidence>
<dbReference type="InterPro" id="IPR035476">
    <property type="entry name" value="SIS_PGI_1"/>
</dbReference>
<comment type="subcellular location">
    <subcellularLocation>
        <location evidence="7">Cytoplasm</location>
    </subcellularLocation>
</comment>
<dbReference type="InterPro" id="IPR001672">
    <property type="entry name" value="G6P_Isomerase"/>
</dbReference>
<proteinExistence type="inferred from homology"/>
<sequence length="530" mass="56020">MISPADLWTRLAALPRPTLRELFSATRDGGEGTDEPGDADRVAMLSGRIELGSGTEGAEDESAILDAGGIFFDWSKTHLDRAVLAGFEELAEAMDFAGMRAKLFAGEVVNPTENRAADHATLRGVGDPAKVEEAEALLERMALLVEAIHQGALGDVDHLIHIGIGGSALGPALGVDALSRELSYCDVHVVSNIDGVALEAAFAACDPAKTLIAVASKTFTTIETMTNAASALKWLSDNGVADPYGRVVALTASPEKAVEWGMDETRILPFPESVGGRYSVWSSIGFPVAMAAGMEDFRAFLAGAKAMDEHFRDTDGSANLVLRAAFADLYYTRIRGCQTRAVFAYDERLGLFPDYLQQLEMESNGKRVTAEMQPVDGATAPVTWGGVGTDAQHAVFQLLHQGTHLIPVDFIASVAPGDALDPAHHRILLTNCFAQAAALMAGDKGEDPARHSPGDRPSATILADDFDAATLGALIAFHEHRVFAGAVLMGINPFDQFGVELGKQMAKAIEKGGGSFDASTTGLLERAGLG</sequence>
<dbReference type="PANTHER" id="PTHR11469:SF1">
    <property type="entry name" value="GLUCOSE-6-PHOSPHATE ISOMERASE"/>
    <property type="match status" value="1"/>
</dbReference>
<keyword evidence="7" id="KW-0963">Cytoplasm</keyword>
<name>A0ABT9H8V6_9SPHN</name>
<dbReference type="PRINTS" id="PR00662">
    <property type="entry name" value="G6PISOMERASE"/>
</dbReference>
<evidence type="ECO:0000313" key="10">
    <source>
        <dbReference type="Proteomes" id="UP001235664"/>
    </source>
</evidence>
<keyword evidence="4 7" id="KW-0324">Glycolysis</keyword>
<feature type="active site" description="Proton donor" evidence="7">
    <location>
        <position position="362"/>
    </location>
</feature>
<dbReference type="PROSITE" id="PS00765">
    <property type="entry name" value="P_GLUCOSE_ISOMERASE_1"/>
    <property type="match status" value="1"/>
</dbReference>
<dbReference type="SUPFAM" id="SSF53697">
    <property type="entry name" value="SIS domain"/>
    <property type="match status" value="1"/>
</dbReference>
<dbReference type="InterPro" id="IPR018189">
    <property type="entry name" value="Phosphoglucose_isomerase_CS"/>
</dbReference>
<evidence type="ECO:0000256" key="7">
    <source>
        <dbReference type="HAMAP-Rule" id="MF_00473"/>
    </source>
</evidence>
<dbReference type="CDD" id="cd05015">
    <property type="entry name" value="SIS_PGI_1"/>
    <property type="match status" value="1"/>
</dbReference>
<dbReference type="NCBIfam" id="NF001211">
    <property type="entry name" value="PRK00179.1"/>
    <property type="match status" value="1"/>
</dbReference>